<evidence type="ECO:0000259" key="1">
    <source>
        <dbReference type="Pfam" id="PF13340"/>
    </source>
</evidence>
<evidence type="ECO:0000313" key="2">
    <source>
        <dbReference type="EMBL" id="MBM9503061.1"/>
    </source>
</evidence>
<dbReference type="EMBL" id="JADKYB010000001">
    <property type="protein sequence ID" value="MBM9503061.1"/>
    <property type="molecule type" value="Genomic_DNA"/>
</dbReference>
<dbReference type="PANTHER" id="PTHR46637:SF1">
    <property type="entry name" value="BLL5188 PROTEIN"/>
    <property type="match status" value="1"/>
</dbReference>
<feature type="domain" description="Insertion element IS402-like" evidence="1">
    <location>
        <begin position="6"/>
        <end position="64"/>
    </location>
</feature>
<dbReference type="PANTHER" id="PTHR46637">
    <property type="entry name" value="TIS1421-TRANSPOSASE PROTEIN A"/>
    <property type="match status" value="1"/>
</dbReference>
<gene>
    <name evidence="2" type="ORF">ITX44_00625</name>
</gene>
<dbReference type="InterPro" id="IPR025161">
    <property type="entry name" value="IS402-like_dom"/>
</dbReference>
<dbReference type="Proteomes" id="UP000749040">
    <property type="component" value="Unassembled WGS sequence"/>
</dbReference>
<dbReference type="InterPro" id="IPR052909">
    <property type="entry name" value="Transposase_6_like"/>
</dbReference>
<sequence>MTRAQLTDMEWEFIDPYLPIGRYGPYPERLRQQFEGVIWRFRTGGQRPEMPQEFGAWPTIHNRTVSGSGVTPGSSRA</sequence>
<keyword evidence="3" id="KW-1185">Reference proteome</keyword>
<evidence type="ECO:0000313" key="3">
    <source>
        <dbReference type="Proteomes" id="UP000749040"/>
    </source>
</evidence>
<protein>
    <submittedName>
        <fullName evidence="2">Transposase</fullName>
    </submittedName>
</protein>
<accession>A0ABS2TI94</accession>
<proteinExistence type="predicted"/>
<dbReference type="Pfam" id="PF13340">
    <property type="entry name" value="DUF4096"/>
    <property type="match status" value="1"/>
</dbReference>
<comment type="caution">
    <text evidence="2">The sequence shown here is derived from an EMBL/GenBank/DDBJ whole genome shotgun (WGS) entry which is preliminary data.</text>
</comment>
<name>A0ABS2TI94_9ACTN</name>
<organism evidence="2 3">
    <name type="scientific">Actinacidiphila acididurans</name>
    <dbReference type="NCBI Taxonomy" id="2784346"/>
    <lineage>
        <taxon>Bacteria</taxon>
        <taxon>Bacillati</taxon>
        <taxon>Actinomycetota</taxon>
        <taxon>Actinomycetes</taxon>
        <taxon>Kitasatosporales</taxon>
        <taxon>Streptomycetaceae</taxon>
        <taxon>Actinacidiphila</taxon>
    </lineage>
</organism>
<reference evidence="2 3" key="1">
    <citation type="submission" date="2021-01" db="EMBL/GenBank/DDBJ databases">
        <title>Streptomyces acididurans sp. nov., isolated from a peat swamp forest soil.</title>
        <authorList>
            <person name="Chantavorakit T."/>
            <person name="Duangmal K."/>
        </authorList>
    </citation>
    <scope>NUCLEOTIDE SEQUENCE [LARGE SCALE GENOMIC DNA]</scope>
    <source>
        <strain evidence="2 3">KK5PA1</strain>
    </source>
</reference>